<dbReference type="InterPro" id="IPR022367">
    <property type="entry name" value="2-oxoacid/accept_OxRdtase_asu"/>
</dbReference>
<dbReference type="GO" id="GO:0006979">
    <property type="term" value="P:response to oxidative stress"/>
    <property type="evidence" value="ECO:0007669"/>
    <property type="project" value="TreeGrafter"/>
</dbReference>
<reference evidence="5 6" key="1">
    <citation type="journal article" date="2017" name="ISME J.">
        <title>Energy and carbon metabolisms in a deep terrestrial subsurface fluid microbial community.</title>
        <authorList>
            <person name="Momper L."/>
            <person name="Jungbluth S.P."/>
            <person name="Lee M.D."/>
            <person name="Amend J.P."/>
        </authorList>
    </citation>
    <scope>NUCLEOTIDE SEQUENCE [LARGE SCALE GENOMIC DNA]</scope>
    <source>
        <strain evidence="5">SURF_5</strain>
    </source>
</reference>
<dbReference type="InterPro" id="IPR050722">
    <property type="entry name" value="Pyruvate:ferred/Flavod_OxRd"/>
</dbReference>
<dbReference type="Pfam" id="PF01855">
    <property type="entry name" value="POR_N"/>
    <property type="match status" value="1"/>
</dbReference>
<dbReference type="Gene3D" id="3.40.50.970">
    <property type="match status" value="1"/>
</dbReference>
<dbReference type="AlphaFoldDB" id="A0A3A4NN82"/>
<dbReference type="InterPro" id="IPR033412">
    <property type="entry name" value="PFOR_II"/>
</dbReference>
<dbReference type="SUPFAM" id="SSF52922">
    <property type="entry name" value="TK C-terminal domain-like"/>
    <property type="match status" value="1"/>
</dbReference>
<feature type="domain" description="Pyruvate flavodoxin/ferredoxin oxidoreductase pyrimidine binding" evidence="3">
    <location>
        <begin position="217"/>
        <end position="450"/>
    </location>
</feature>
<keyword evidence="1" id="KW-0560">Oxidoreductase</keyword>
<dbReference type="GO" id="GO:0016903">
    <property type="term" value="F:oxidoreductase activity, acting on the aldehyde or oxo group of donors"/>
    <property type="evidence" value="ECO:0007669"/>
    <property type="project" value="InterPro"/>
</dbReference>
<sequence length="586" mass="63906">MRTDLTLGIAGSGGDGVIVAGDFLVWAAASEGLYSFMLKSFGSQIRGGESSCKIRVGEDPILSQGDKLDVLVAFNWKDYAKFRSELEIKEGAVVLCDSADPTPDEDIPLPRSAHPVLYKIPLQQIAASRTGRGPGKNMVMLGVLSEMFGFHADAIQAALRKRFQKKGDAVVDLNLGLFEAGAAYVREHVQRRDQLIFSYRRAEPKMVISGNEALALGAIAAGVGFFAGYPITPASEIIEYLARLMPLYDGVWVQAEDEIAALGMALGASYSGKRAMTATSGPGLSLMNEMIGLASLAEIPVVIVDVQRVGPSTGMPTKSEQSDLQQALYGTHGDAPRVVLAPADVEDCFTVAMDAVCIAEEYQLPVIILSDQFIGQRKESVPKFDANRIKVCERPVPGPGELSNFKRYLLNESGISPMSFPGIKHGEYTAAGIEHDEYGNPTSSPQMHEQMNAKRFRKLETLRRRWPYVRRYGSSGAEVGVIGWGSSKGAIKEAILRAEEHGIKVAGLVPQLIYPPAYEDFEAFLKPLKKVIVVEMSYSAQFLKYLKSSYRLPDDVVLLKRSGGIPFTVEEIYRKIEQEVTGGVRV</sequence>
<dbReference type="PANTHER" id="PTHR32154">
    <property type="entry name" value="PYRUVATE-FLAVODOXIN OXIDOREDUCTASE-RELATED"/>
    <property type="match status" value="1"/>
</dbReference>
<dbReference type="InterPro" id="IPR002880">
    <property type="entry name" value="Pyrv_Fd/Flavodoxin_OxRdtase_N"/>
</dbReference>
<dbReference type="EMBL" id="QZKU01000063">
    <property type="protein sequence ID" value="RJP21927.1"/>
    <property type="molecule type" value="Genomic_DNA"/>
</dbReference>
<dbReference type="Gene3D" id="3.40.920.10">
    <property type="entry name" value="Pyruvate-ferredoxin oxidoreductase, PFOR, domain III"/>
    <property type="match status" value="1"/>
</dbReference>
<gene>
    <name evidence="5" type="ORF">C4520_09010</name>
</gene>
<dbReference type="Proteomes" id="UP000265882">
    <property type="component" value="Unassembled WGS sequence"/>
</dbReference>
<dbReference type="InterPro" id="IPR009014">
    <property type="entry name" value="Transketo_C/PFOR_II"/>
</dbReference>
<evidence type="ECO:0000313" key="5">
    <source>
        <dbReference type="EMBL" id="RJP21927.1"/>
    </source>
</evidence>
<feature type="domain" description="Pyruvate/ketoisovalerate oxidoreductase catalytic" evidence="2">
    <location>
        <begin position="13"/>
        <end position="182"/>
    </location>
</feature>
<evidence type="ECO:0000259" key="4">
    <source>
        <dbReference type="Pfam" id="PF17147"/>
    </source>
</evidence>
<dbReference type="InterPro" id="IPR029061">
    <property type="entry name" value="THDP-binding"/>
</dbReference>
<evidence type="ECO:0000259" key="3">
    <source>
        <dbReference type="Pfam" id="PF01855"/>
    </source>
</evidence>
<evidence type="ECO:0000259" key="2">
    <source>
        <dbReference type="Pfam" id="PF01558"/>
    </source>
</evidence>
<dbReference type="SUPFAM" id="SSF53323">
    <property type="entry name" value="Pyruvate-ferredoxin oxidoreductase, PFOR, domain III"/>
    <property type="match status" value="1"/>
</dbReference>
<dbReference type="Pfam" id="PF17147">
    <property type="entry name" value="PFOR_II"/>
    <property type="match status" value="1"/>
</dbReference>
<dbReference type="Pfam" id="PF01558">
    <property type="entry name" value="POR"/>
    <property type="match status" value="1"/>
</dbReference>
<evidence type="ECO:0000313" key="6">
    <source>
        <dbReference type="Proteomes" id="UP000265882"/>
    </source>
</evidence>
<name>A0A3A4NN82_ABYX5</name>
<organism evidence="5 6">
    <name type="scientific">Abyssobacteria bacterium (strain SURF_5)</name>
    <dbReference type="NCBI Taxonomy" id="2093360"/>
    <lineage>
        <taxon>Bacteria</taxon>
        <taxon>Pseudomonadati</taxon>
        <taxon>Candidatus Hydrogenedentota</taxon>
        <taxon>Candidatus Abyssobacteria</taxon>
    </lineage>
</organism>
<protein>
    <submittedName>
        <fullName evidence="5">2-oxoacid:acceptor oxidoreductase subunit alpha</fullName>
    </submittedName>
</protein>
<accession>A0A3A4NN82</accession>
<dbReference type="InterPro" id="IPR019752">
    <property type="entry name" value="Pyrv/ketoisovalerate_OxRed_cat"/>
</dbReference>
<dbReference type="InterPro" id="IPR002869">
    <property type="entry name" value="Pyrv_flavodox_OxRed_cen"/>
</dbReference>
<comment type="caution">
    <text evidence="5">The sequence shown here is derived from an EMBL/GenBank/DDBJ whole genome shotgun (WGS) entry which is preliminary data.</text>
</comment>
<feature type="domain" description="Pyruvate:ferredoxin oxidoreductase core" evidence="4">
    <location>
        <begin position="477"/>
        <end position="572"/>
    </location>
</feature>
<dbReference type="PANTHER" id="PTHR32154:SF20">
    <property type="entry name" value="2-OXOGLUTARATE OXIDOREDUCTASE SUBUNIT KORA"/>
    <property type="match status" value="1"/>
</dbReference>
<evidence type="ECO:0000256" key="1">
    <source>
        <dbReference type="ARBA" id="ARBA00023002"/>
    </source>
</evidence>
<dbReference type="FunFam" id="3.40.50.970:FF:000022">
    <property type="entry name" value="2-oxoglutarate ferredoxin oxidoreductase alpha subunit"/>
    <property type="match status" value="1"/>
</dbReference>
<dbReference type="Gene3D" id="3.40.50.920">
    <property type="match status" value="1"/>
</dbReference>
<dbReference type="CDD" id="cd07034">
    <property type="entry name" value="TPP_PYR_PFOR_IOR-alpha_like"/>
    <property type="match status" value="1"/>
</dbReference>
<dbReference type="SUPFAM" id="SSF52518">
    <property type="entry name" value="Thiamin diphosphate-binding fold (THDP-binding)"/>
    <property type="match status" value="1"/>
</dbReference>
<proteinExistence type="predicted"/>
<dbReference type="NCBIfam" id="TIGR03710">
    <property type="entry name" value="OAFO_sf"/>
    <property type="match status" value="1"/>
</dbReference>